<keyword evidence="2" id="KW-0503">Monooxygenase</keyword>
<evidence type="ECO:0000313" key="3">
    <source>
        <dbReference type="Proteomes" id="UP000519972"/>
    </source>
</evidence>
<organism evidence="2 3">
    <name type="scientific">Rhizobium sophorae</name>
    <dbReference type="NCBI Taxonomy" id="1535242"/>
    <lineage>
        <taxon>Bacteria</taxon>
        <taxon>Pseudomonadati</taxon>
        <taxon>Pseudomonadota</taxon>
        <taxon>Alphaproteobacteria</taxon>
        <taxon>Hyphomicrobiales</taxon>
        <taxon>Rhizobiaceae</taxon>
        <taxon>Rhizobium/Agrobacterium group</taxon>
        <taxon>Rhizobium</taxon>
    </lineage>
</organism>
<dbReference type="InterPro" id="IPR052936">
    <property type="entry name" value="Jasmonate_Hydroxylase-like"/>
</dbReference>
<evidence type="ECO:0000313" key="2">
    <source>
        <dbReference type="EMBL" id="NNU35589.1"/>
    </source>
</evidence>
<dbReference type="InterPro" id="IPR007138">
    <property type="entry name" value="ABM_dom"/>
</dbReference>
<dbReference type="InterPro" id="IPR011008">
    <property type="entry name" value="Dimeric_a/b-barrel"/>
</dbReference>
<comment type="caution">
    <text evidence="2">The sequence shown here is derived from an EMBL/GenBank/DDBJ whole genome shotgun (WGS) entry which is preliminary data.</text>
</comment>
<protein>
    <submittedName>
        <fullName evidence="2">Antibiotic biosynthesis monooxygenase</fullName>
    </submittedName>
</protein>
<feature type="domain" description="ABM" evidence="1">
    <location>
        <begin position="1"/>
        <end position="76"/>
    </location>
</feature>
<keyword evidence="3" id="KW-1185">Reference proteome</keyword>
<dbReference type="EMBL" id="JABFCN010000003">
    <property type="protein sequence ID" value="NNU35589.1"/>
    <property type="molecule type" value="Genomic_DNA"/>
</dbReference>
<dbReference type="AlphaFoldDB" id="A0A7Y3S213"/>
<evidence type="ECO:0000259" key="1">
    <source>
        <dbReference type="Pfam" id="PF03992"/>
    </source>
</evidence>
<dbReference type="GO" id="GO:0004497">
    <property type="term" value="F:monooxygenase activity"/>
    <property type="evidence" value="ECO:0007669"/>
    <property type="project" value="UniProtKB-KW"/>
</dbReference>
<keyword evidence="2" id="KW-0560">Oxidoreductase</keyword>
<accession>A0A7Y3S213</accession>
<dbReference type="Proteomes" id="UP000519972">
    <property type="component" value="Unassembled WGS sequence"/>
</dbReference>
<name>A0A7Y3S213_9HYPH</name>
<proteinExistence type="predicted"/>
<dbReference type="Gene3D" id="3.30.70.100">
    <property type="match status" value="1"/>
</dbReference>
<dbReference type="PANTHER" id="PTHR37811:SF2">
    <property type="entry name" value="ABM DOMAIN-CONTAINING PROTEIN"/>
    <property type="match status" value="1"/>
</dbReference>
<dbReference type="Pfam" id="PF03992">
    <property type="entry name" value="ABM"/>
    <property type="match status" value="1"/>
</dbReference>
<sequence>MFSVIFEVHPKPSEFELYLALAKNLKPILEAIDGFIDNERFESRSRPGWILSHSTWRDEKSVVRWRTVAKHHETQRRGRDEVFKDYHLRVGEIVSDSTPPEGLKLVEQRLDETEIGDAKFAAFTEISPNGDPVPGNLVDILALDRHGPALLDHDIFASIYNEGKLALLTSWRDRGSAEAFDVDPLASIGSLRHRIVRIVRDYGMFDRRESPQYYADVTHA</sequence>
<dbReference type="SUPFAM" id="SSF54909">
    <property type="entry name" value="Dimeric alpha+beta barrel"/>
    <property type="match status" value="1"/>
</dbReference>
<reference evidence="2 3" key="1">
    <citation type="submission" date="2020-02" db="EMBL/GenBank/DDBJ databases">
        <authorList>
            <person name="Sun Q."/>
        </authorList>
    </citation>
    <scope>NUCLEOTIDE SEQUENCE [LARGE SCALE GENOMIC DNA]</scope>
    <source>
        <strain evidence="2 3">CCBAU 03386</strain>
    </source>
</reference>
<gene>
    <name evidence="2" type="ORF">G9X64_03560</name>
</gene>
<dbReference type="RefSeq" id="WP_171375928.1">
    <property type="nucleotide sequence ID" value="NZ_JABFCN010000003.1"/>
</dbReference>
<dbReference type="PANTHER" id="PTHR37811">
    <property type="entry name" value="BLL5343 PROTEIN"/>
    <property type="match status" value="1"/>
</dbReference>